<dbReference type="EMBL" id="CM000782">
    <property type="protein sequence ID" value="AQK78903.1"/>
    <property type="molecule type" value="Genomic_DNA"/>
</dbReference>
<reference evidence="4" key="1">
    <citation type="submission" date="2015-12" db="EMBL/GenBank/DDBJ databases">
        <title>Update maize B73 reference genome by single molecule sequencing technologies.</title>
        <authorList>
            <consortium name="Maize Genome Sequencing Project"/>
            <person name="Ware D."/>
        </authorList>
    </citation>
    <scope>NUCLEOTIDE SEQUENCE</scope>
    <source>
        <tissue evidence="4">Seedling</tissue>
    </source>
</reference>
<dbReference type="InterPro" id="IPR006867">
    <property type="entry name" value="DUF632"/>
</dbReference>
<dbReference type="AlphaFoldDB" id="A0A1D6LG59"/>
<organism evidence="4">
    <name type="scientific">Zea mays</name>
    <name type="common">Maize</name>
    <dbReference type="NCBI Taxonomy" id="4577"/>
    <lineage>
        <taxon>Eukaryota</taxon>
        <taxon>Viridiplantae</taxon>
        <taxon>Streptophyta</taxon>
        <taxon>Embryophyta</taxon>
        <taxon>Tracheophyta</taxon>
        <taxon>Spermatophyta</taxon>
        <taxon>Magnoliopsida</taxon>
        <taxon>Liliopsida</taxon>
        <taxon>Poales</taxon>
        <taxon>Poaceae</taxon>
        <taxon>PACMAD clade</taxon>
        <taxon>Panicoideae</taxon>
        <taxon>Andropogonodae</taxon>
        <taxon>Andropogoneae</taxon>
        <taxon>Tripsacinae</taxon>
        <taxon>Zea</taxon>
    </lineage>
</organism>
<sequence>MTRFFLSRQVTRTSIPSLMEVGDWDGGQGLDGGGPGGGGKGLGVDGRGARQHQTWKTPSCNYCQLQIVGGWPQIGMSLYCLIEEIPIILEEDKIQFRHLLCGDWRNRSVSSKLSPSRNLLGTNAGSHISTLDRLYFWESKLYDEAKASSAICRKYGGKCKKLRLHESRGVNQIDNDFTRAARERCQYHCILQDDRICSSGDPSIREMAEQIASDPVFNQMVEQLQKSAQSILGMPLCRLVRILNCVNSTYPSFFYPKLVELSKTFLPKLDTVYYIHNFKGAKGERLFRCYPEPWKVMRKASSYSYICLHQQEEMPSLKEVSLDILPSV</sequence>
<feature type="compositionally biased region" description="Gly residues" evidence="1">
    <location>
        <begin position="24"/>
        <end position="46"/>
    </location>
</feature>
<evidence type="ECO:0000313" key="4">
    <source>
        <dbReference type="EMBL" id="AQK78903.1"/>
    </source>
</evidence>
<evidence type="ECO:0000259" key="3">
    <source>
        <dbReference type="Pfam" id="PF09353"/>
    </source>
</evidence>
<dbReference type="PANTHER" id="PTHR34051:SF1">
    <property type="entry name" value="PROTEIN LOW PSII ACCUMULATION 3, CHLOROPLASTIC"/>
    <property type="match status" value="1"/>
</dbReference>
<evidence type="ECO:0008006" key="5">
    <source>
        <dbReference type="Google" id="ProtNLM"/>
    </source>
</evidence>
<dbReference type="Pfam" id="PF09353">
    <property type="entry name" value="DUF1995"/>
    <property type="match status" value="1"/>
</dbReference>
<feature type="domain" description="DUF632" evidence="2">
    <location>
        <begin position="118"/>
        <end position="186"/>
    </location>
</feature>
<dbReference type="PANTHER" id="PTHR34051">
    <property type="entry name" value="PROTEIN LOW PSII ACCUMULATION 3, CHLOROPLASTIC"/>
    <property type="match status" value="1"/>
</dbReference>
<dbReference type="ExpressionAtlas" id="A0A1D6LG59">
    <property type="expression patterns" value="baseline and differential"/>
</dbReference>
<feature type="region of interest" description="Disordered" evidence="1">
    <location>
        <begin position="22"/>
        <end position="48"/>
    </location>
</feature>
<proteinExistence type="predicted"/>
<evidence type="ECO:0000256" key="1">
    <source>
        <dbReference type="SAM" id="MobiDB-lite"/>
    </source>
</evidence>
<gene>
    <name evidence="4" type="ORF">ZEAMMB73_Zm00001d035356</name>
</gene>
<name>A0A1D6LG59_MAIZE</name>
<protein>
    <recommendedName>
        <fullName evidence="5">DUF1995 domain-containing protein</fullName>
    </recommendedName>
</protein>
<accession>A0A1D6LG59</accession>
<dbReference type="InterPro" id="IPR018962">
    <property type="entry name" value="DUF1995"/>
</dbReference>
<evidence type="ECO:0000259" key="2">
    <source>
        <dbReference type="Pfam" id="PF04782"/>
    </source>
</evidence>
<dbReference type="InterPro" id="IPR044687">
    <property type="entry name" value="LPA3"/>
</dbReference>
<feature type="domain" description="DUF1995" evidence="3">
    <location>
        <begin position="203"/>
        <end position="321"/>
    </location>
</feature>
<dbReference type="Pfam" id="PF04782">
    <property type="entry name" value="DUF632"/>
    <property type="match status" value="1"/>
</dbReference>